<feature type="transmembrane region" description="Helical" evidence="1">
    <location>
        <begin position="38"/>
        <end position="59"/>
    </location>
</feature>
<keyword evidence="3" id="KW-1185">Reference proteome</keyword>
<name>A0A841B9N6_9PSEU</name>
<sequence>MRSFIDRWRRRGDTLALAWTLITLGLAAMLWVSGFRAWPVYLMAVPSAVVSVLLWVGVVRTRRRTSG</sequence>
<dbReference type="RefSeq" id="WP_184900401.1">
    <property type="nucleotide sequence ID" value="NZ_JACHMX010000001.1"/>
</dbReference>
<accession>A0A841B9N6</accession>
<dbReference type="Proteomes" id="UP000580861">
    <property type="component" value="Unassembled WGS sequence"/>
</dbReference>
<keyword evidence="1" id="KW-1133">Transmembrane helix</keyword>
<organism evidence="2 3">
    <name type="scientific">Amycolatopsis umgeniensis</name>
    <dbReference type="NCBI Taxonomy" id="336628"/>
    <lineage>
        <taxon>Bacteria</taxon>
        <taxon>Bacillati</taxon>
        <taxon>Actinomycetota</taxon>
        <taxon>Actinomycetes</taxon>
        <taxon>Pseudonocardiales</taxon>
        <taxon>Pseudonocardiaceae</taxon>
        <taxon>Amycolatopsis</taxon>
    </lineage>
</organism>
<keyword evidence="1" id="KW-0472">Membrane</keyword>
<dbReference type="AlphaFoldDB" id="A0A841B9N6"/>
<evidence type="ECO:0000313" key="2">
    <source>
        <dbReference type="EMBL" id="MBB5855585.1"/>
    </source>
</evidence>
<evidence type="ECO:0000256" key="1">
    <source>
        <dbReference type="SAM" id="Phobius"/>
    </source>
</evidence>
<reference evidence="2 3" key="1">
    <citation type="submission" date="2020-08" db="EMBL/GenBank/DDBJ databases">
        <title>Sequencing the genomes of 1000 actinobacteria strains.</title>
        <authorList>
            <person name="Klenk H.-P."/>
        </authorList>
    </citation>
    <scope>NUCLEOTIDE SEQUENCE [LARGE SCALE GENOMIC DNA]</scope>
    <source>
        <strain evidence="2 3">DSM 45272</strain>
    </source>
</reference>
<comment type="caution">
    <text evidence="2">The sequence shown here is derived from an EMBL/GenBank/DDBJ whole genome shotgun (WGS) entry which is preliminary data.</text>
</comment>
<dbReference type="EMBL" id="JACHMX010000001">
    <property type="protein sequence ID" value="MBB5855585.1"/>
    <property type="molecule type" value="Genomic_DNA"/>
</dbReference>
<gene>
    <name evidence="2" type="ORF">HDA45_005672</name>
</gene>
<feature type="transmembrane region" description="Helical" evidence="1">
    <location>
        <begin position="12"/>
        <end position="32"/>
    </location>
</feature>
<evidence type="ECO:0000313" key="3">
    <source>
        <dbReference type="Proteomes" id="UP000580861"/>
    </source>
</evidence>
<keyword evidence="1" id="KW-0812">Transmembrane</keyword>
<protein>
    <submittedName>
        <fullName evidence="2">Uncharacterized protein</fullName>
    </submittedName>
</protein>
<proteinExistence type="predicted"/>